<dbReference type="GO" id="GO:0046872">
    <property type="term" value="F:metal ion binding"/>
    <property type="evidence" value="ECO:0007669"/>
    <property type="project" value="UniProtKB-KW"/>
</dbReference>
<feature type="domain" description="Sulfatase N-terminal" evidence="11">
    <location>
        <begin position="31"/>
        <end position="373"/>
    </location>
</feature>
<dbReference type="Gene3D" id="3.40.720.10">
    <property type="entry name" value="Alkaline Phosphatase, subunit A"/>
    <property type="match status" value="1"/>
</dbReference>
<dbReference type="InterPro" id="IPR024607">
    <property type="entry name" value="Sulfatase_CS"/>
</dbReference>
<evidence type="ECO:0000256" key="2">
    <source>
        <dbReference type="ARBA" id="ARBA00008779"/>
    </source>
</evidence>
<keyword evidence="4" id="KW-0479">Metal-binding</keyword>
<dbReference type="PANTHER" id="PTHR45953">
    <property type="entry name" value="IDURONATE 2-SULFATASE"/>
    <property type="match status" value="1"/>
</dbReference>
<evidence type="ECO:0000256" key="7">
    <source>
        <dbReference type="ARBA" id="ARBA00022837"/>
    </source>
</evidence>
<evidence type="ECO:0000256" key="5">
    <source>
        <dbReference type="ARBA" id="ARBA00022729"/>
    </source>
</evidence>
<dbReference type="RefSeq" id="WP_136078695.1">
    <property type="nucleotide sequence ID" value="NZ_CAAHFG010000001.1"/>
</dbReference>
<dbReference type="Gene3D" id="2.115.10.20">
    <property type="entry name" value="Glycosyl hydrolase domain, family 43"/>
    <property type="match status" value="1"/>
</dbReference>
<dbReference type="Pfam" id="PF00884">
    <property type="entry name" value="Sulfatase"/>
    <property type="match status" value="1"/>
</dbReference>
<protein>
    <submittedName>
        <fullName evidence="12">Choline-sulfatase</fullName>
    </submittedName>
</protein>
<evidence type="ECO:0000256" key="10">
    <source>
        <dbReference type="SAM" id="SignalP"/>
    </source>
</evidence>
<evidence type="ECO:0000256" key="1">
    <source>
        <dbReference type="ARBA" id="ARBA00001913"/>
    </source>
</evidence>
<dbReference type="Proteomes" id="UP000366872">
    <property type="component" value="Unassembled WGS sequence"/>
</dbReference>
<evidence type="ECO:0000256" key="3">
    <source>
        <dbReference type="ARBA" id="ARBA00009865"/>
    </source>
</evidence>
<evidence type="ECO:0000313" key="12">
    <source>
        <dbReference type="EMBL" id="VGO13084.1"/>
    </source>
</evidence>
<feature type="site" description="Important for catalytic activity, responsible for pKa modulation of the active site Glu and correct orientation of both the proton donor and substrate" evidence="9">
    <location>
        <position position="579"/>
    </location>
</feature>
<evidence type="ECO:0000259" key="11">
    <source>
        <dbReference type="Pfam" id="PF00884"/>
    </source>
</evidence>
<dbReference type="SUPFAM" id="SSF75005">
    <property type="entry name" value="Arabinanase/levansucrase/invertase"/>
    <property type="match status" value="1"/>
</dbReference>
<dbReference type="PROSITE" id="PS00149">
    <property type="entry name" value="SULFATASE_2"/>
    <property type="match status" value="1"/>
</dbReference>
<keyword evidence="6" id="KW-0378">Hydrolase</keyword>
<proteinExistence type="inferred from homology"/>
<dbReference type="InterPro" id="IPR006710">
    <property type="entry name" value="Glyco_hydro_43"/>
</dbReference>
<dbReference type="GO" id="GO:0004423">
    <property type="term" value="F:iduronate-2-sulfatase activity"/>
    <property type="evidence" value="ECO:0007669"/>
    <property type="project" value="InterPro"/>
</dbReference>
<dbReference type="GO" id="GO:0005975">
    <property type="term" value="P:carbohydrate metabolic process"/>
    <property type="evidence" value="ECO:0007669"/>
    <property type="project" value="InterPro"/>
</dbReference>
<dbReference type="InterPro" id="IPR023296">
    <property type="entry name" value="Glyco_hydro_beta-prop_sf"/>
</dbReference>
<sequence length="1336" mass="145604">MKRMASTALRTLALAGVLFMFGGFPAQATTPNVLLVMFDDMNDLGMPGSRPNTPNLDSFREGALFFSNNQCPATLCNPSRCAILSGVSPHRSGVYTNDDNPWESGGVFEHTETLPHCFKNNGYKTVVAGKIFHNDSYHPTAQLDAMFDDHTNIGGGYGPFPTTPAIPAEEIDSGIWLNYQIWDGPDSDFADVVNTDKIVSELQAAHGQPFFISLGLYRPHDPYTAPRRFFDANPLNEVVLPPVVADDLADLPAIAQEWALNSAANHQKVVDGGYWEELLRAYYASVSFADWNFGRALAALDASPYASNTIVVVCADNGFHNGEKEHWGKKTLWEKSANTLFMVRAPGITSTNTTCTEVVSLQDLYPTLIELCGLTPPVHEIDGRDLSGLLANPQSGGSSVPVLSCHESGNYTLRDDRYRYIQYADGSEELYDHDLDPNEWNNVEAEQAYQAAKSALATNLPAETIHGFANPLDVPSGNPNIFKEGNTYYLLDRNNRKRSTDLVHWEAMPDWVDLAGSGLSGMWASHMVKAGGTYYFYFSSETASSGGLHTISVASATNITDTFELLAAPMWWNGNGYIDPYVMEAGGEYYMYYTYQKINPASGGNAKVYVSKLKPNMQELDGSPTFCIQPSQAWENGWQEAVHVLQHNGYYYMSWSSDLYSGPNYKVGYATSASPLGPWTKAAENPILARAVLPEGEVLGSGAMAFVESPDGNELFGLYFTHSKTDTQGVRQLNLDRVTYEDNGAAPDRLVVAGPSLDLQPWPSGVAAPTVATGQDDFSAAALDDRWINIWNVNSDKYWLFGGFLKIIPKKGDLYVGSAEDASQNIFLQYAPQYQRHSIFTRLLLPTAAKPIFGYIHYWQDPRNYIQMKLFEDDLVKIEQMVDDQLKVYEVQPLATGIEHLEIIRRTETDRFQFRVKAAGGEWEQLPLEVPDEFYATKVLKCGLGAGVEGDSNPSESNVVLFDSFGVDREVPDEASSGIRISLRGDNLATDKNNVVAGVVNGGGTWMADAASSANYSGDDANYPCITAALDTALDGAAFQIRFDPGVFDNVSTSETFGVRALNKTTSTASEGMGVRYGSAGAGIGGTTNDGFEGVAFNIGTTNAGLLTNYVLQVTKVELANFEVESAIILNNKTGEYLAFDANNIGTIPVDVSSLGIEVPGGRALPDAGVNQTGDADFTLMFGEIPTNSGFRLAAIEVELVCTASVHAYDTWAASHLLIQGEAGDDDGDGLANLCEYAIGGNPTNSLENGYETGFFVGSGGGSNWLEYLYPRKTVDDSGIEYRLVQREGLVDGTWTNGIYVETGTADLGEGMEFVTNRFPVDSNTKFIRLEIERVE</sequence>
<dbReference type="InterPro" id="IPR017850">
    <property type="entry name" value="Alkaline_phosphatase_core_sf"/>
</dbReference>
<dbReference type="EMBL" id="CAAHFG010000001">
    <property type="protein sequence ID" value="VGO13084.1"/>
    <property type="molecule type" value="Genomic_DNA"/>
</dbReference>
<dbReference type="PANTHER" id="PTHR45953:SF1">
    <property type="entry name" value="IDURONATE 2-SULFATASE"/>
    <property type="match status" value="1"/>
</dbReference>
<evidence type="ECO:0000256" key="6">
    <source>
        <dbReference type="ARBA" id="ARBA00022801"/>
    </source>
</evidence>
<dbReference type="GO" id="GO:0005737">
    <property type="term" value="C:cytoplasm"/>
    <property type="evidence" value="ECO:0007669"/>
    <property type="project" value="TreeGrafter"/>
</dbReference>
<feature type="chain" id="PRO_5028884623" evidence="10">
    <location>
        <begin position="29"/>
        <end position="1336"/>
    </location>
</feature>
<gene>
    <name evidence="12" type="primary">betC_23</name>
    <name evidence="12" type="ORF">PDESU_01638</name>
</gene>
<dbReference type="SUPFAM" id="SSF53649">
    <property type="entry name" value="Alkaline phosphatase-like"/>
    <property type="match status" value="1"/>
</dbReference>
<evidence type="ECO:0000313" key="13">
    <source>
        <dbReference type="Proteomes" id="UP000366872"/>
    </source>
</evidence>
<name>A0A6C2U040_PONDE</name>
<organism evidence="12 13">
    <name type="scientific">Pontiella desulfatans</name>
    <dbReference type="NCBI Taxonomy" id="2750659"/>
    <lineage>
        <taxon>Bacteria</taxon>
        <taxon>Pseudomonadati</taxon>
        <taxon>Kiritimatiellota</taxon>
        <taxon>Kiritimatiellia</taxon>
        <taxon>Kiritimatiellales</taxon>
        <taxon>Pontiellaceae</taxon>
        <taxon>Pontiella</taxon>
    </lineage>
</organism>
<dbReference type="Pfam" id="PF04616">
    <property type="entry name" value="Glyco_hydro_43"/>
    <property type="match status" value="1"/>
</dbReference>
<dbReference type="CDD" id="cd16030">
    <property type="entry name" value="iduronate-2-sulfatase"/>
    <property type="match status" value="1"/>
</dbReference>
<keyword evidence="5 10" id="KW-0732">Signal</keyword>
<keyword evidence="7" id="KW-0106">Calcium</keyword>
<feature type="signal peptide" evidence="10">
    <location>
        <begin position="1"/>
        <end position="28"/>
    </location>
</feature>
<accession>A0A6C2U040</accession>
<comment type="cofactor">
    <cofactor evidence="1">
        <name>Ca(2+)</name>
        <dbReference type="ChEBI" id="CHEBI:29108"/>
    </cofactor>
</comment>
<dbReference type="InterPro" id="IPR035874">
    <property type="entry name" value="IDS"/>
</dbReference>
<keyword evidence="13" id="KW-1185">Reference proteome</keyword>
<evidence type="ECO:0000256" key="8">
    <source>
        <dbReference type="ARBA" id="ARBA00023295"/>
    </source>
</evidence>
<evidence type="ECO:0000256" key="4">
    <source>
        <dbReference type="ARBA" id="ARBA00022723"/>
    </source>
</evidence>
<evidence type="ECO:0000256" key="9">
    <source>
        <dbReference type="PIRSR" id="PIRSR606710-2"/>
    </source>
</evidence>
<comment type="similarity">
    <text evidence="3">Belongs to the glycosyl hydrolase 43 family.</text>
</comment>
<keyword evidence="8" id="KW-0326">Glycosidase</keyword>
<comment type="similarity">
    <text evidence="2">Belongs to the sulfatase family.</text>
</comment>
<dbReference type="InterPro" id="IPR000917">
    <property type="entry name" value="Sulfatase_N"/>
</dbReference>
<dbReference type="GO" id="GO:0004553">
    <property type="term" value="F:hydrolase activity, hydrolyzing O-glycosyl compounds"/>
    <property type="evidence" value="ECO:0007669"/>
    <property type="project" value="InterPro"/>
</dbReference>
<reference evidence="12 13" key="1">
    <citation type="submission" date="2019-04" db="EMBL/GenBank/DDBJ databases">
        <authorList>
            <person name="Van Vliet M D."/>
        </authorList>
    </citation>
    <scope>NUCLEOTIDE SEQUENCE [LARGE SCALE GENOMIC DNA]</scope>
    <source>
        <strain evidence="12 13">F1</strain>
    </source>
</reference>